<evidence type="ECO:0000256" key="1">
    <source>
        <dbReference type="ARBA" id="ARBA00023015"/>
    </source>
</evidence>
<dbReference type="InterPro" id="IPR036388">
    <property type="entry name" value="WH-like_DNA-bd_sf"/>
</dbReference>
<evidence type="ECO:0000256" key="3">
    <source>
        <dbReference type="ARBA" id="ARBA00023163"/>
    </source>
</evidence>
<dbReference type="Pfam" id="PF01638">
    <property type="entry name" value="HxlR"/>
    <property type="match status" value="1"/>
</dbReference>
<dbReference type="SUPFAM" id="SSF46785">
    <property type="entry name" value="Winged helix' DNA-binding domain"/>
    <property type="match status" value="1"/>
</dbReference>
<evidence type="ECO:0000256" key="2">
    <source>
        <dbReference type="ARBA" id="ARBA00023125"/>
    </source>
</evidence>
<dbReference type="PANTHER" id="PTHR33204">
    <property type="entry name" value="TRANSCRIPTIONAL REGULATOR, MARR FAMILY"/>
    <property type="match status" value="1"/>
</dbReference>
<comment type="caution">
    <text evidence="5">The sequence shown here is derived from an EMBL/GenBank/DDBJ whole genome shotgun (WGS) entry which is preliminary data.</text>
</comment>
<keyword evidence="2" id="KW-0238">DNA-binding</keyword>
<dbReference type="InterPro" id="IPR036390">
    <property type="entry name" value="WH_DNA-bd_sf"/>
</dbReference>
<evidence type="ECO:0000259" key="4">
    <source>
        <dbReference type="PROSITE" id="PS51118"/>
    </source>
</evidence>
<dbReference type="Gene3D" id="1.10.10.10">
    <property type="entry name" value="Winged helix-like DNA-binding domain superfamily/Winged helix DNA-binding domain"/>
    <property type="match status" value="1"/>
</dbReference>
<name>A0ABT2C9B7_9BURK</name>
<gene>
    <name evidence="5" type="ORF">NX786_29035</name>
</gene>
<dbReference type="EMBL" id="JANUHC010000014">
    <property type="protein sequence ID" value="MCS0633391.1"/>
    <property type="molecule type" value="Genomic_DNA"/>
</dbReference>
<dbReference type="InterPro" id="IPR002577">
    <property type="entry name" value="HTH_HxlR"/>
</dbReference>
<reference evidence="5" key="1">
    <citation type="submission" date="2022-08" db="EMBL/GenBank/DDBJ databases">
        <title>Reclassification of Massilia species as members of the genera Telluria, Duganella, Pseudoduganella, Mokoshia gen. nov. and Zemynaea gen. nov. using orthogonal and non-orthogonal genome-based approaches.</title>
        <authorList>
            <person name="Bowman J.P."/>
        </authorList>
    </citation>
    <scope>NUCLEOTIDE SEQUENCE</scope>
    <source>
        <strain evidence="5">LMG 11547</strain>
    </source>
</reference>
<dbReference type="Proteomes" id="UP001165263">
    <property type="component" value="Unassembled WGS sequence"/>
</dbReference>
<sequence length="138" mass="15404">MNDLVRADLFSEYCPSREVLKHVTSRWGVLLLVALMDGTHRFGELRRKVGGISEKMLAQTLQWLEQDGFVQRIAHPVVPPHVEYRLTPLGEQIGHKLGDLAAWIEGNLDGILAAQRKARIDQEAKSPLDGKSKGLVAE</sequence>
<keyword evidence="3" id="KW-0804">Transcription</keyword>
<evidence type="ECO:0000313" key="5">
    <source>
        <dbReference type="EMBL" id="MCS0633391.1"/>
    </source>
</evidence>
<dbReference type="PROSITE" id="PS51118">
    <property type="entry name" value="HTH_HXLR"/>
    <property type="match status" value="1"/>
</dbReference>
<evidence type="ECO:0000313" key="6">
    <source>
        <dbReference type="Proteomes" id="UP001165263"/>
    </source>
</evidence>
<proteinExistence type="predicted"/>
<feature type="domain" description="HTH hxlR-type" evidence="4">
    <location>
        <begin position="14"/>
        <end position="112"/>
    </location>
</feature>
<keyword evidence="6" id="KW-1185">Reference proteome</keyword>
<keyword evidence="1" id="KW-0805">Transcription regulation</keyword>
<dbReference type="PANTHER" id="PTHR33204:SF37">
    <property type="entry name" value="HTH-TYPE TRANSCRIPTIONAL REGULATOR YODB"/>
    <property type="match status" value="1"/>
</dbReference>
<protein>
    <submittedName>
        <fullName evidence="5">Winged helix-turn-helix transcriptional regulator</fullName>
    </submittedName>
</protein>
<accession>A0ABT2C9B7</accession>
<organism evidence="5 6">
    <name type="scientific">Telluria mixta</name>
    <dbReference type="NCBI Taxonomy" id="34071"/>
    <lineage>
        <taxon>Bacteria</taxon>
        <taxon>Pseudomonadati</taxon>
        <taxon>Pseudomonadota</taxon>
        <taxon>Betaproteobacteria</taxon>
        <taxon>Burkholderiales</taxon>
        <taxon>Oxalobacteraceae</taxon>
        <taxon>Telluria group</taxon>
        <taxon>Telluria</taxon>
    </lineage>
</organism>